<evidence type="ECO:0000256" key="8">
    <source>
        <dbReference type="ARBA" id="ARBA00023136"/>
    </source>
</evidence>
<dbReference type="InterPro" id="IPR026055">
    <property type="entry name" value="FAR"/>
</dbReference>
<keyword evidence="14" id="KW-1185">Reference proteome</keyword>
<proteinExistence type="inferred from homology"/>
<dbReference type="GO" id="GO:0080019">
    <property type="term" value="F:alcohol-forming very long-chain fatty acyl-CoA reductase activity"/>
    <property type="evidence" value="ECO:0007669"/>
    <property type="project" value="InterPro"/>
</dbReference>
<dbReference type="AlphaFoldDB" id="A0AAD9RVJ7"/>
<evidence type="ECO:0000256" key="4">
    <source>
        <dbReference type="ARBA" id="ARBA00022692"/>
    </source>
</evidence>
<dbReference type="FunFam" id="3.40.50.720:FF:000143">
    <property type="entry name" value="Fatty acyl-CoA reductase"/>
    <property type="match status" value="1"/>
</dbReference>
<evidence type="ECO:0000256" key="7">
    <source>
        <dbReference type="ARBA" id="ARBA00023098"/>
    </source>
</evidence>
<keyword evidence="4 10" id="KW-0812">Transmembrane</keyword>
<feature type="domain" description="Thioester reductase (TE)" evidence="12">
    <location>
        <begin position="116"/>
        <end position="385"/>
    </location>
</feature>
<organism evidence="13 14">
    <name type="scientific">Odynerus spinipes</name>
    <dbReference type="NCBI Taxonomy" id="1348599"/>
    <lineage>
        <taxon>Eukaryota</taxon>
        <taxon>Metazoa</taxon>
        <taxon>Ecdysozoa</taxon>
        <taxon>Arthropoda</taxon>
        <taxon>Hexapoda</taxon>
        <taxon>Insecta</taxon>
        <taxon>Pterygota</taxon>
        <taxon>Neoptera</taxon>
        <taxon>Endopterygota</taxon>
        <taxon>Hymenoptera</taxon>
        <taxon>Apocrita</taxon>
        <taxon>Aculeata</taxon>
        <taxon>Vespoidea</taxon>
        <taxon>Vespidae</taxon>
        <taxon>Eumeninae</taxon>
        <taxon>Odynerus</taxon>
    </lineage>
</organism>
<evidence type="ECO:0000259" key="11">
    <source>
        <dbReference type="Pfam" id="PF03015"/>
    </source>
</evidence>
<dbReference type="Pfam" id="PF07993">
    <property type="entry name" value="NAD_binding_4"/>
    <property type="match status" value="1"/>
</dbReference>
<evidence type="ECO:0000259" key="12">
    <source>
        <dbReference type="Pfam" id="PF07993"/>
    </source>
</evidence>
<reference evidence="13" key="2">
    <citation type="journal article" date="2023" name="Commun. Biol.">
        <title>Intrasexual cuticular hydrocarbon dimorphism in a wasp sheds light on hydrocarbon biosynthesis genes in Hymenoptera.</title>
        <authorList>
            <person name="Moris V.C."/>
            <person name="Podsiadlowski L."/>
            <person name="Martin S."/>
            <person name="Oeyen J.P."/>
            <person name="Donath A."/>
            <person name="Petersen M."/>
            <person name="Wilbrandt J."/>
            <person name="Misof B."/>
            <person name="Liedtke D."/>
            <person name="Thamm M."/>
            <person name="Scheiner R."/>
            <person name="Schmitt T."/>
            <person name="Niehuis O."/>
        </authorList>
    </citation>
    <scope>NUCLEOTIDE SEQUENCE</scope>
    <source>
        <strain evidence="13">GBR_01_08_01A</strain>
    </source>
</reference>
<keyword evidence="5 10" id="KW-0521">NADP</keyword>
<keyword evidence="8 10" id="KW-0472">Membrane</keyword>
<sequence>MALEERLGLTLCYHLTPDYVPVLSYRRSISREFGSECVPPTYSAKFLPSYRFRKVIMVEVLLEAGGQEVAVAKSGSRAGTPTECAPMDNQLSSENREAEKVLTPVQKFYNGQNIFITGGTGFMGKLLVEKLLRECPGIAYIYLLVRPKKGRDVFQRVEEIFEDALFSKLREEQPKFRHRIVTIEGDCSLPNLGISMTDRAMLMREVSIVFHVAATVKFDEKMKLAVAINVRSPKDAMNLCKEMPKLKAFIHVSTAYANCPQNLIEEKFYDSPMDADKLIDLVDCVDDILLSDITPRLLGAWPNTYTYTKAVAENVIKKQADSIPVGIFRPAIVISTYREPIQGWTDNMYGPMGVAAGAGTGLLRSLHCDGSINANVVPADLATNALIVSAWDVANCQRSNGDIPIYNYVNKDNPITYNELKNLSAKHGIYLPTCKAIWYYNFRNSKYKVVHLFYVYLLHLLPAIIFDTVTLCIGKEPRLLRVYKKIHKFMDVLNYFTIKEWKFTNERFHTLLSKLTLEDRELFFCDIRDVVWDTYFKTYIAGIRVYLIKDPLETLPQARIKWRRLYWIHQATKLLLGYAFFRIVWAIVSRLLITFRYM</sequence>
<evidence type="ECO:0000256" key="10">
    <source>
        <dbReference type="RuleBase" id="RU363097"/>
    </source>
</evidence>
<comment type="catalytic activity">
    <reaction evidence="9 10">
        <text>a long-chain fatty acyl-CoA + 2 NADPH + 2 H(+) = a long-chain primary fatty alcohol + 2 NADP(+) + CoA</text>
        <dbReference type="Rhea" id="RHEA:52716"/>
        <dbReference type="ChEBI" id="CHEBI:15378"/>
        <dbReference type="ChEBI" id="CHEBI:57287"/>
        <dbReference type="ChEBI" id="CHEBI:57783"/>
        <dbReference type="ChEBI" id="CHEBI:58349"/>
        <dbReference type="ChEBI" id="CHEBI:77396"/>
        <dbReference type="ChEBI" id="CHEBI:83139"/>
        <dbReference type="EC" id="1.2.1.84"/>
    </reaction>
</comment>
<comment type="caution">
    <text evidence="13">The sequence shown here is derived from an EMBL/GenBank/DDBJ whole genome shotgun (WGS) entry which is preliminary data.</text>
</comment>
<dbReference type="SUPFAM" id="SSF51735">
    <property type="entry name" value="NAD(P)-binding Rossmann-fold domains"/>
    <property type="match status" value="1"/>
</dbReference>
<evidence type="ECO:0000256" key="3">
    <source>
        <dbReference type="ARBA" id="ARBA00022516"/>
    </source>
</evidence>
<comment type="similarity">
    <text evidence="2 10">Belongs to the fatty acyl-CoA reductase family.</text>
</comment>
<evidence type="ECO:0000313" key="14">
    <source>
        <dbReference type="Proteomes" id="UP001258017"/>
    </source>
</evidence>
<dbReference type="Proteomes" id="UP001258017">
    <property type="component" value="Unassembled WGS sequence"/>
</dbReference>
<dbReference type="GO" id="GO:0035336">
    <property type="term" value="P:long-chain fatty-acyl-CoA metabolic process"/>
    <property type="evidence" value="ECO:0007669"/>
    <property type="project" value="TreeGrafter"/>
</dbReference>
<feature type="transmembrane region" description="Helical" evidence="10">
    <location>
        <begin position="574"/>
        <end position="593"/>
    </location>
</feature>
<dbReference type="InterPro" id="IPR013120">
    <property type="entry name" value="FAR_NAD-bd"/>
</dbReference>
<keyword evidence="7 10" id="KW-0443">Lipid metabolism</keyword>
<comment type="function">
    <text evidence="10">Catalyzes the reduction of fatty acyl-CoA to fatty alcohols.</text>
</comment>
<dbReference type="PANTHER" id="PTHR11011:SF60">
    <property type="entry name" value="FATTY ACYL-COA REDUCTASE-RELATED"/>
    <property type="match status" value="1"/>
</dbReference>
<accession>A0AAD9RVJ7</accession>
<evidence type="ECO:0000256" key="9">
    <source>
        <dbReference type="ARBA" id="ARBA00052530"/>
    </source>
</evidence>
<keyword evidence="3 10" id="KW-0444">Lipid biosynthesis</keyword>
<keyword evidence="6 10" id="KW-1133">Transmembrane helix</keyword>
<evidence type="ECO:0000256" key="2">
    <source>
        <dbReference type="ARBA" id="ARBA00005928"/>
    </source>
</evidence>
<feature type="transmembrane region" description="Helical" evidence="10">
    <location>
        <begin position="453"/>
        <end position="474"/>
    </location>
</feature>
<reference evidence="13" key="1">
    <citation type="submission" date="2021-08" db="EMBL/GenBank/DDBJ databases">
        <authorList>
            <person name="Misof B."/>
            <person name="Oliver O."/>
            <person name="Podsiadlowski L."/>
            <person name="Donath A."/>
            <person name="Peters R."/>
            <person name="Mayer C."/>
            <person name="Rust J."/>
            <person name="Gunkel S."/>
            <person name="Lesny P."/>
            <person name="Martin S."/>
            <person name="Oeyen J.P."/>
            <person name="Petersen M."/>
            <person name="Panagiotis P."/>
            <person name="Wilbrandt J."/>
            <person name="Tanja T."/>
        </authorList>
    </citation>
    <scope>NUCLEOTIDE SEQUENCE</scope>
    <source>
        <strain evidence="13">GBR_01_08_01A</strain>
        <tissue evidence="13">Thorax + abdomen</tissue>
    </source>
</reference>
<dbReference type="GO" id="GO:0016020">
    <property type="term" value="C:membrane"/>
    <property type="evidence" value="ECO:0007669"/>
    <property type="project" value="UniProtKB-SubCell"/>
</dbReference>
<gene>
    <name evidence="13" type="ORF">KPH14_011396</name>
</gene>
<dbReference type="GO" id="GO:0102965">
    <property type="term" value="F:alcohol-forming long-chain fatty acyl-CoA reductase activity"/>
    <property type="evidence" value="ECO:0007669"/>
    <property type="project" value="UniProtKB-EC"/>
</dbReference>
<dbReference type="GO" id="GO:0005777">
    <property type="term" value="C:peroxisome"/>
    <property type="evidence" value="ECO:0007669"/>
    <property type="project" value="TreeGrafter"/>
</dbReference>
<evidence type="ECO:0000256" key="1">
    <source>
        <dbReference type="ARBA" id="ARBA00004141"/>
    </source>
</evidence>
<evidence type="ECO:0000256" key="5">
    <source>
        <dbReference type="ARBA" id="ARBA00022857"/>
    </source>
</evidence>
<dbReference type="Gene3D" id="3.40.50.720">
    <property type="entry name" value="NAD(P)-binding Rossmann-like Domain"/>
    <property type="match status" value="1"/>
</dbReference>
<dbReference type="InterPro" id="IPR033640">
    <property type="entry name" value="FAR_C"/>
</dbReference>
<dbReference type="CDD" id="cd05236">
    <property type="entry name" value="FAR-N_SDR_e"/>
    <property type="match status" value="1"/>
</dbReference>
<comment type="subcellular location">
    <subcellularLocation>
        <location evidence="1">Membrane</location>
        <topology evidence="1">Multi-pass membrane protein</topology>
    </subcellularLocation>
</comment>
<evidence type="ECO:0000256" key="6">
    <source>
        <dbReference type="ARBA" id="ARBA00022989"/>
    </source>
</evidence>
<name>A0AAD9RVJ7_9HYME</name>
<dbReference type="Pfam" id="PF03015">
    <property type="entry name" value="Sterile"/>
    <property type="match status" value="1"/>
</dbReference>
<evidence type="ECO:0000313" key="13">
    <source>
        <dbReference type="EMBL" id="KAK2586498.1"/>
    </source>
</evidence>
<feature type="domain" description="Fatty acyl-CoA reductase C-terminal" evidence="11">
    <location>
        <begin position="458"/>
        <end position="550"/>
    </location>
</feature>
<dbReference type="PANTHER" id="PTHR11011">
    <property type="entry name" value="MALE STERILITY PROTEIN 2-RELATED"/>
    <property type="match status" value="1"/>
</dbReference>
<dbReference type="EMBL" id="JAIFRP010000012">
    <property type="protein sequence ID" value="KAK2586498.1"/>
    <property type="molecule type" value="Genomic_DNA"/>
</dbReference>
<dbReference type="InterPro" id="IPR036291">
    <property type="entry name" value="NAD(P)-bd_dom_sf"/>
</dbReference>
<dbReference type="CDD" id="cd09071">
    <property type="entry name" value="FAR_C"/>
    <property type="match status" value="1"/>
</dbReference>
<keyword evidence="10" id="KW-0560">Oxidoreductase</keyword>
<dbReference type="EC" id="1.2.1.84" evidence="10"/>
<protein>
    <recommendedName>
        <fullName evidence="10">Fatty acyl-CoA reductase</fullName>
        <ecNumber evidence="10">1.2.1.84</ecNumber>
    </recommendedName>
</protein>